<proteinExistence type="predicted"/>
<protein>
    <submittedName>
        <fullName evidence="1">Uncharacterized protein</fullName>
    </submittedName>
</protein>
<name>A0A173U2E0_9FIRM</name>
<sequence length="91" mass="10701">MSLSFRKWREMALTEYPVVSDKYYKKVYENIATDPQTGESILVQLTLQGVLDKCEGTNFEEPIRKCIMKCVYTGCKLEKEINKVMNQYYEV</sequence>
<gene>
    <name evidence="1" type="ORF">ERS852580_01908</name>
</gene>
<dbReference type="AlphaFoldDB" id="A0A173U2E0"/>
<dbReference type="EMBL" id="CYXM01000008">
    <property type="protein sequence ID" value="CUN08496.1"/>
    <property type="molecule type" value="Genomic_DNA"/>
</dbReference>
<accession>A0A173U2E0</accession>
<organism evidence="1 2">
    <name type="scientific">Agathobacter rectalis</name>
    <dbReference type="NCBI Taxonomy" id="39491"/>
    <lineage>
        <taxon>Bacteria</taxon>
        <taxon>Bacillati</taxon>
        <taxon>Bacillota</taxon>
        <taxon>Clostridia</taxon>
        <taxon>Lachnospirales</taxon>
        <taxon>Lachnospiraceae</taxon>
        <taxon>Agathobacter</taxon>
    </lineage>
</organism>
<reference evidence="1 2" key="1">
    <citation type="submission" date="2015-09" db="EMBL/GenBank/DDBJ databases">
        <authorList>
            <consortium name="Pathogen Informatics"/>
        </authorList>
    </citation>
    <scope>NUCLEOTIDE SEQUENCE [LARGE SCALE GENOMIC DNA]</scope>
    <source>
        <strain evidence="1 2">2789STDY5834968</strain>
    </source>
</reference>
<dbReference type="RefSeq" id="WP_306723433.1">
    <property type="nucleotide sequence ID" value="NZ_CYXM01000008.1"/>
</dbReference>
<evidence type="ECO:0000313" key="2">
    <source>
        <dbReference type="Proteomes" id="UP000095673"/>
    </source>
</evidence>
<dbReference type="Proteomes" id="UP000095673">
    <property type="component" value="Unassembled WGS sequence"/>
</dbReference>
<evidence type="ECO:0000313" key="1">
    <source>
        <dbReference type="EMBL" id="CUN08496.1"/>
    </source>
</evidence>